<evidence type="ECO:0000313" key="6">
    <source>
        <dbReference type="Proteomes" id="UP000613740"/>
    </source>
</evidence>
<proteinExistence type="predicted"/>
<protein>
    <recommendedName>
        <fullName evidence="4">Plastid lipid-associated protein/fibrillin conserved domain-containing protein</fullName>
    </recommendedName>
</protein>
<accession>A0A836B881</accession>
<feature type="compositionally biased region" description="Low complexity" evidence="3">
    <location>
        <begin position="1"/>
        <end position="15"/>
    </location>
</feature>
<gene>
    <name evidence="5" type="ORF">HYH02_004462</name>
</gene>
<feature type="domain" description="Plastid lipid-associated protein/fibrillin conserved" evidence="4">
    <location>
        <begin position="30"/>
        <end position="233"/>
    </location>
</feature>
<sequence>MRHLGAQRAAPPRGGAWFGKGAQAPSSARKQRLLDLTSGSSYGAMSDSATAQQIERLVDELAVSSSKVGAAAAAAAAAALDGSWRLVYTTEKSVHSIVRGLPVCFVGQRISIGSSRVTNIIDFGKGEAASSGEGSFGLRASAPLTITGPNRIEYRFDRFKLLLPWRRSGGERGSASKDLAAASEGLAGRQEQAEATRLALPLPTPQAGGWTQGVFVDGEVRVMRNSQGDTLVFVREDV</sequence>
<dbReference type="OrthoDB" id="538321at2759"/>
<dbReference type="Pfam" id="PF04755">
    <property type="entry name" value="PAP_fibrillin"/>
    <property type="match status" value="1"/>
</dbReference>
<evidence type="ECO:0000256" key="3">
    <source>
        <dbReference type="SAM" id="MobiDB-lite"/>
    </source>
</evidence>
<dbReference type="AlphaFoldDB" id="A0A836B881"/>
<dbReference type="Proteomes" id="UP000613740">
    <property type="component" value="Unassembled WGS sequence"/>
</dbReference>
<evidence type="ECO:0000259" key="4">
    <source>
        <dbReference type="Pfam" id="PF04755"/>
    </source>
</evidence>
<dbReference type="InterPro" id="IPR006843">
    <property type="entry name" value="PAP/fibrillin_dom"/>
</dbReference>
<evidence type="ECO:0000256" key="1">
    <source>
        <dbReference type="ARBA" id="ARBA00004474"/>
    </source>
</evidence>
<dbReference type="GO" id="GO:0009536">
    <property type="term" value="C:plastid"/>
    <property type="evidence" value="ECO:0007669"/>
    <property type="project" value="UniProtKB-SubCell"/>
</dbReference>
<dbReference type="PANTHER" id="PTHR31906">
    <property type="entry name" value="PLASTID-LIPID-ASSOCIATED PROTEIN 4, CHLOROPLASTIC-RELATED"/>
    <property type="match status" value="1"/>
</dbReference>
<reference evidence="5" key="1">
    <citation type="journal article" date="2020" name="bioRxiv">
        <title>Comparative genomics of Chlamydomonas.</title>
        <authorList>
            <person name="Craig R.J."/>
            <person name="Hasan A.R."/>
            <person name="Ness R.W."/>
            <person name="Keightley P.D."/>
        </authorList>
    </citation>
    <scope>NUCLEOTIDE SEQUENCE</scope>
    <source>
        <strain evidence="5">CCAP 11/173</strain>
    </source>
</reference>
<feature type="region of interest" description="Disordered" evidence="3">
    <location>
        <begin position="1"/>
        <end position="24"/>
    </location>
</feature>
<comment type="subcellular location">
    <subcellularLocation>
        <location evidence="1">Plastid</location>
    </subcellularLocation>
</comment>
<name>A0A836B881_9CHLO</name>
<evidence type="ECO:0000256" key="2">
    <source>
        <dbReference type="ARBA" id="ARBA00022640"/>
    </source>
</evidence>
<dbReference type="EMBL" id="JAEHOD010000010">
    <property type="protein sequence ID" value="KAG2450622.1"/>
    <property type="molecule type" value="Genomic_DNA"/>
</dbReference>
<evidence type="ECO:0000313" key="5">
    <source>
        <dbReference type="EMBL" id="KAG2450622.1"/>
    </source>
</evidence>
<organism evidence="5 6">
    <name type="scientific">Chlamydomonas schloesseri</name>
    <dbReference type="NCBI Taxonomy" id="2026947"/>
    <lineage>
        <taxon>Eukaryota</taxon>
        <taxon>Viridiplantae</taxon>
        <taxon>Chlorophyta</taxon>
        <taxon>core chlorophytes</taxon>
        <taxon>Chlorophyceae</taxon>
        <taxon>CS clade</taxon>
        <taxon>Chlamydomonadales</taxon>
        <taxon>Chlamydomonadaceae</taxon>
        <taxon>Chlamydomonas</taxon>
    </lineage>
</organism>
<dbReference type="InterPro" id="IPR039633">
    <property type="entry name" value="PAP"/>
</dbReference>
<keyword evidence="6" id="KW-1185">Reference proteome</keyword>
<keyword evidence="2" id="KW-0934">Plastid</keyword>
<comment type="caution">
    <text evidence="5">The sequence shown here is derived from an EMBL/GenBank/DDBJ whole genome shotgun (WGS) entry which is preliminary data.</text>
</comment>